<proteinExistence type="predicted"/>
<dbReference type="RefSeq" id="XP_031552086.1">
    <property type="nucleotide sequence ID" value="XM_031696226.1"/>
</dbReference>
<accession>A0A6P8H981</accession>
<dbReference type="OrthoDB" id="5977621at2759"/>
<evidence type="ECO:0000313" key="2">
    <source>
        <dbReference type="RefSeq" id="XP_031552086.1"/>
    </source>
</evidence>
<dbReference type="PANTHER" id="PTHR36981">
    <property type="entry name" value="ZGC:195170"/>
    <property type="match status" value="1"/>
</dbReference>
<gene>
    <name evidence="2" type="primary">LOC116289336</name>
</gene>
<dbReference type="AlphaFoldDB" id="A0A6P8H981"/>
<keyword evidence="1" id="KW-1185">Reference proteome</keyword>
<dbReference type="GeneID" id="116289336"/>
<organism evidence="1 2">
    <name type="scientific">Actinia tenebrosa</name>
    <name type="common">Australian red waratah sea anemone</name>
    <dbReference type="NCBI Taxonomy" id="6105"/>
    <lineage>
        <taxon>Eukaryota</taxon>
        <taxon>Metazoa</taxon>
        <taxon>Cnidaria</taxon>
        <taxon>Anthozoa</taxon>
        <taxon>Hexacorallia</taxon>
        <taxon>Actiniaria</taxon>
        <taxon>Actiniidae</taxon>
        <taxon>Actinia</taxon>
    </lineage>
</organism>
<name>A0A6P8H981_ACTTE</name>
<evidence type="ECO:0000313" key="1">
    <source>
        <dbReference type="Proteomes" id="UP000515163"/>
    </source>
</evidence>
<dbReference type="Proteomes" id="UP000515163">
    <property type="component" value="Unplaced"/>
</dbReference>
<reference evidence="2" key="1">
    <citation type="submission" date="2025-08" db="UniProtKB">
        <authorList>
            <consortium name="RefSeq"/>
        </authorList>
    </citation>
    <scope>IDENTIFICATION</scope>
    <source>
        <tissue evidence="2">Tentacle</tissue>
    </source>
</reference>
<dbReference type="InParanoid" id="A0A6P8H981"/>
<protein>
    <submittedName>
        <fullName evidence="2">Uncharacterized protein LOC116289336 isoform X1</fullName>
    </submittedName>
</protein>
<dbReference type="PANTHER" id="PTHR36981:SF1">
    <property type="entry name" value="P2X PURINORECEPTOR 7 INTRACELLULAR DOMAIN-CONTAINING PROTEIN"/>
    <property type="match status" value="1"/>
</dbReference>
<sequence length="154" mass="17895">MIDNFCCEICRCSCGKCSTAFLQNANEFYCCKDMEKCSGALSDEWVLEEMQTPPNCITLHPAFQTVCLDRWSLRLSAGKYRTIDGRSYRQTGSEEKFMRSVAYREFIHLVYDRVGKNKIPLPTCAYHAIRSKFQPKDSDECFVEFEDEVEEMDD</sequence>
<dbReference type="KEGG" id="aten:116289336"/>